<evidence type="ECO:0000256" key="2">
    <source>
        <dbReference type="ARBA" id="ARBA00023052"/>
    </source>
</evidence>
<dbReference type="AlphaFoldDB" id="Q6LK45"/>
<evidence type="ECO:0000259" key="5">
    <source>
        <dbReference type="Pfam" id="PF00205"/>
    </source>
</evidence>
<dbReference type="GO" id="GO:0000287">
    <property type="term" value="F:magnesium ion binding"/>
    <property type="evidence" value="ECO:0007669"/>
    <property type="project" value="InterPro"/>
</dbReference>
<dbReference type="InterPro" id="IPR045229">
    <property type="entry name" value="TPP_enz"/>
</dbReference>
<dbReference type="InterPro" id="IPR029061">
    <property type="entry name" value="THDP-binding"/>
</dbReference>
<dbReference type="Pfam" id="PF00205">
    <property type="entry name" value="TPP_enzyme_M"/>
    <property type="match status" value="1"/>
</dbReference>
<feature type="compositionally biased region" description="Basic and acidic residues" evidence="4">
    <location>
        <begin position="605"/>
        <end position="615"/>
    </location>
</feature>
<dbReference type="STRING" id="298386.PBPRB0462"/>
<dbReference type="InterPro" id="IPR030817">
    <property type="entry name" value="Myo_inos_IolD"/>
</dbReference>
<dbReference type="PANTHER" id="PTHR18968">
    <property type="entry name" value="THIAMINE PYROPHOSPHATE ENZYMES"/>
    <property type="match status" value="1"/>
</dbReference>
<organism evidence="8 9">
    <name type="scientific">Photobacterium profundum (strain SS9)</name>
    <dbReference type="NCBI Taxonomy" id="298386"/>
    <lineage>
        <taxon>Bacteria</taxon>
        <taxon>Pseudomonadati</taxon>
        <taxon>Pseudomonadota</taxon>
        <taxon>Gammaproteobacteria</taxon>
        <taxon>Vibrionales</taxon>
        <taxon>Vibrionaceae</taxon>
        <taxon>Photobacterium</taxon>
    </lineage>
</organism>
<dbReference type="GO" id="GO:0030976">
    <property type="term" value="F:thiamine pyrophosphate binding"/>
    <property type="evidence" value="ECO:0007669"/>
    <property type="project" value="InterPro"/>
</dbReference>
<dbReference type="SUPFAM" id="SSF52518">
    <property type="entry name" value="Thiamin diphosphate-binding fold (THDP-binding)"/>
    <property type="match status" value="2"/>
</dbReference>
<dbReference type="EMBL" id="CR378676">
    <property type="protein sequence ID" value="CAG22335.1"/>
    <property type="molecule type" value="Genomic_DNA"/>
</dbReference>
<evidence type="ECO:0000313" key="9">
    <source>
        <dbReference type="Proteomes" id="UP000000593"/>
    </source>
</evidence>
<dbReference type="Pfam" id="PF02776">
    <property type="entry name" value="TPP_enzyme_N"/>
    <property type="match status" value="1"/>
</dbReference>
<evidence type="ECO:0000259" key="7">
    <source>
        <dbReference type="Pfam" id="PF02776"/>
    </source>
</evidence>
<dbReference type="Proteomes" id="UP000000593">
    <property type="component" value="Chromosome 2"/>
</dbReference>
<comment type="similarity">
    <text evidence="1 3">Belongs to the TPP enzyme family.</text>
</comment>
<feature type="domain" description="Thiamine pyrophosphate enzyme N-terminal TPP-binding" evidence="7">
    <location>
        <begin position="57"/>
        <end position="127"/>
    </location>
</feature>
<dbReference type="KEGG" id="ppr:PBPRB0462"/>
<reference evidence="9" key="1">
    <citation type="journal article" date="2005" name="Science">
        <title>Life at depth: Photobacterium profundum genome sequence and expression analysis.</title>
        <authorList>
            <person name="Vezzi A."/>
            <person name="Campanaro S."/>
            <person name="D'Angelo M."/>
            <person name="Simonato F."/>
            <person name="Vitulo N."/>
            <person name="Lauro F.M."/>
            <person name="Cestaro A."/>
            <person name="Malacrida G."/>
            <person name="Simionati B."/>
            <person name="Cannata N."/>
            <person name="Romualdi C."/>
            <person name="Bartlett D.H."/>
            <person name="Valle G."/>
        </authorList>
    </citation>
    <scope>NUCLEOTIDE SEQUENCE [LARGE SCALE GENOMIC DNA]</scope>
    <source>
        <strain evidence="9">ATCC BAA-1253 / SS9</strain>
    </source>
</reference>
<dbReference type="PANTHER" id="PTHR18968:SF9">
    <property type="entry name" value="3D-(3,5_4)-TRIHYDROXYCYCLOHEXANE-1,2-DIONE HYDROLASE"/>
    <property type="match status" value="1"/>
</dbReference>
<feature type="domain" description="Thiamine pyrophosphate enzyme central" evidence="5">
    <location>
        <begin position="220"/>
        <end position="354"/>
    </location>
</feature>
<dbReference type="GO" id="GO:0016823">
    <property type="term" value="F:hydrolase activity, acting on acid carbon-carbon bonds, in ketonic substances"/>
    <property type="evidence" value="ECO:0007669"/>
    <property type="project" value="InterPro"/>
</dbReference>
<protein>
    <submittedName>
        <fullName evidence="8">Hypothetical acetolactate synthase, iolD</fullName>
    </submittedName>
</protein>
<proteinExistence type="inferred from homology"/>
<sequence length="624" mass="68256">MMKTVRLTVAEAFANYLAAQKIEIDGKVEQLFGAAFAIFGHGNVTCFGQQLKNIEDKIPTWRGQNEQSMAIAAIAYAKANQRRRIGIATSSIGPGATNMITAAGIAHTNRLPLLLISGDAYISRLPDPVLQQPENFHNPSITCNDAFKPLTRYWDRIVSPAQIIQSLPHALNTLLDPETCGPVFIGLPQDVQGMAYDFPESFFADKVHRIRRPEPEMVVIEEAKEILLNAERPLIISGGGVHYSLATDELADFAEKHNIPVVETIAGRATMLQDNPLNAGPIGVTGSNSANYMAAHADVVLAIGTRLQDFTTGSWSVFRNPDMKLISINVAKFDAIKHMSHPVLGDAKACMTKLSGVLGDWRSAQAWADTAKVQADEWKVEVYRRTHPKKGELLPGTSSYAEVIGKLNTQMEKGDTVLTAAGGLPAELSMNWQNYQIGKFDIDFGFSCMGYEIAGGWGAKIANPDNDVVVLVGDGSYLIQNSDIYSSVLTGQKMILVVCDNGGFAVINKLQNNTGNESFNNLLEDCRRPDGELARVDFAKHAESQGAISEKLTSIDQFDAAFIRAKEADRTYVIVVDIDPVSPAAWSKCDCWWEVGLPEVTRNEGTEKKVADWQEGKNLQRRGV</sequence>
<dbReference type="NCBIfam" id="TIGR04377">
    <property type="entry name" value="myo_inos_iolD"/>
    <property type="match status" value="1"/>
</dbReference>
<dbReference type="Pfam" id="PF02775">
    <property type="entry name" value="TPP_enzyme_C"/>
    <property type="match status" value="1"/>
</dbReference>
<dbReference type="CDD" id="cd07035">
    <property type="entry name" value="TPP_PYR_POX_like"/>
    <property type="match status" value="1"/>
</dbReference>
<dbReference type="Gene3D" id="3.40.50.1220">
    <property type="entry name" value="TPP-binding domain"/>
    <property type="match status" value="1"/>
</dbReference>
<dbReference type="GO" id="GO:0009099">
    <property type="term" value="P:L-valine biosynthetic process"/>
    <property type="evidence" value="ECO:0007669"/>
    <property type="project" value="TreeGrafter"/>
</dbReference>
<dbReference type="GO" id="GO:0005948">
    <property type="term" value="C:acetolactate synthase complex"/>
    <property type="evidence" value="ECO:0007669"/>
    <property type="project" value="TreeGrafter"/>
</dbReference>
<evidence type="ECO:0000259" key="6">
    <source>
        <dbReference type="Pfam" id="PF02775"/>
    </source>
</evidence>
<dbReference type="InterPro" id="IPR012000">
    <property type="entry name" value="Thiamin_PyroP_enz_cen_dom"/>
</dbReference>
<dbReference type="InterPro" id="IPR011766">
    <property type="entry name" value="TPP_enzyme_TPP-bd"/>
</dbReference>
<keyword evidence="2 3" id="KW-0786">Thiamine pyrophosphate</keyword>
<dbReference type="InterPro" id="IPR012001">
    <property type="entry name" value="Thiamin_PyroP_enz_TPP-bd_dom"/>
</dbReference>
<dbReference type="GO" id="GO:0050660">
    <property type="term" value="F:flavin adenine dinucleotide binding"/>
    <property type="evidence" value="ECO:0007669"/>
    <property type="project" value="TreeGrafter"/>
</dbReference>
<dbReference type="InterPro" id="IPR029035">
    <property type="entry name" value="DHS-like_NAD/FAD-binding_dom"/>
</dbReference>
<dbReference type="HOGENOM" id="CLU_013748_6_0_6"/>
<dbReference type="GO" id="GO:0019310">
    <property type="term" value="P:inositol catabolic process"/>
    <property type="evidence" value="ECO:0007669"/>
    <property type="project" value="InterPro"/>
</dbReference>
<feature type="domain" description="Thiamine pyrophosphate enzyme TPP-binding" evidence="6">
    <location>
        <begin position="435"/>
        <end position="576"/>
    </location>
</feature>
<gene>
    <name evidence="8" type="primary">RS02747</name>
    <name evidence="8" type="ordered locus">PBPRB0462</name>
</gene>
<accession>Q6LK45</accession>
<dbReference type="SUPFAM" id="SSF52467">
    <property type="entry name" value="DHS-like NAD/FAD-binding domain"/>
    <property type="match status" value="1"/>
</dbReference>
<dbReference type="eggNOG" id="COG3962">
    <property type="taxonomic scope" value="Bacteria"/>
</dbReference>
<keyword evidence="9" id="KW-1185">Reference proteome</keyword>
<evidence type="ECO:0000256" key="3">
    <source>
        <dbReference type="RuleBase" id="RU362132"/>
    </source>
</evidence>
<dbReference type="CDD" id="cd02003">
    <property type="entry name" value="TPP_IolD"/>
    <property type="match status" value="1"/>
</dbReference>
<evidence type="ECO:0000256" key="1">
    <source>
        <dbReference type="ARBA" id="ARBA00007812"/>
    </source>
</evidence>
<name>Q6LK45_PHOPR</name>
<dbReference type="GO" id="GO:0009097">
    <property type="term" value="P:isoleucine biosynthetic process"/>
    <property type="evidence" value="ECO:0007669"/>
    <property type="project" value="TreeGrafter"/>
</dbReference>
<evidence type="ECO:0000313" key="8">
    <source>
        <dbReference type="EMBL" id="CAG22335.1"/>
    </source>
</evidence>
<evidence type="ECO:0000256" key="4">
    <source>
        <dbReference type="SAM" id="MobiDB-lite"/>
    </source>
</evidence>
<dbReference type="Gene3D" id="3.40.50.970">
    <property type="match status" value="2"/>
</dbReference>
<feature type="region of interest" description="Disordered" evidence="4">
    <location>
        <begin position="605"/>
        <end position="624"/>
    </location>
</feature>
<dbReference type="GO" id="GO:0003984">
    <property type="term" value="F:acetolactate synthase activity"/>
    <property type="evidence" value="ECO:0007669"/>
    <property type="project" value="TreeGrafter"/>
</dbReference>